<dbReference type="Proteomes" id="UP001140087">
    <property type="component" value="Unassembled WGS sequence"/>
</dbReference>
<organism evidence="1 2">
    <name type="scientific">Coemansia helicoidea</name>
    <dbReference type="NCBI Taxonomy" id="1286919"/>
    <lineage>
        <taxon>Eukaryota</taxon>
        <taxon>Fungi</taxon>
        <taxon>Fungi incertae sedis</taxon>
        <taxon>Zoopagomycota</taxon>
        <taxon>Kickxellomycotina</taxon>
        <taxon>Kickxellomycetes</taxon>
        <taxon>Kickxellales</taxon>
        <taxon>Kickxellaceae</taxon>
        <taxon>Coemansia</taxon>
    </lineage>
</organism>
<feature type="non-terminal residue" evidence="1">
    <location>
        <position position="444"/>
    </location>
</feature>
<keyword evidence="2" id="KW-1185">Reference proteome</keyword>
<proteinExistence type="predicted"/>
<evidence type="ECO:0000313" key="1">
    <source>
        <dbReference type="EMBL" id="KAJ2793433.1"/>
    </source>
</evidence>
<reference evidence="1" key="1">
    <citation type="submission" date="2022-07" db="EMBL/GenBank/DDBJ databases">
        <title>Phylogenomic reconstructions and comparative analyses of Kickxellomycotina fungi.</title>
        <authorList>
            <person name="Reynolds N.K."/>
            <person name="Stajich J.E."/>
            <person name="Barry K."/>
            <person name="Grigoriev I.V."/>
            <person name="Crous P."/>
            <person name="Smith M.E."/>
        </authorList>
    </citation>
    <scope>NUCLEOTIDE SEQUENCE</scope>
    <source>
        <strain evidence="1">BCRC 34780</strain>
    </source>
</reference>
<dbReference type="EMBL" id="JANBUN010002881">
    <property type="protein sequence ID" value="KAJ2793433.1"/>
    <property type="molecule type" value="Genomic_DNA"/>
</dbReference>
<keyword evidence="1" id="KW-0648">Protein biosynthesis</keyword>
<name>A0ACC1KRM0_9FUNG</name>
<sequence>MDSAVDAKADLKAVVVADLPDEPFQPLTLSRPHCLLRLCNVPMIEYTLEFLATAGVVETIIMCQAHSEVLLDYIRGSRWSRSTSQMKVVVRGLSADSTLGDALRAVDFSSTVKANFILCTGVAVSNMDLTQLVAAHTVRARDGNHIMTMLLQEATPAHPRWDKCDESVYFIDPATNKLLALCSQAALPRAKSVAIQRKIITDNAEVELRADLMDTNIAICTPDVLALFTENFDYHSMRQDFVSGIIESEDLHSKTIYAHVLSGASNLPTESAASGTASGAHAHGSLHCISQSGYAAGVTDTAAYDAISRDIVGRWAFPLCPDNSPTGDSVYKYSRGAVYKAPSARLDRESRVERHVILGPDSQVANHAYIADSVLGERCLVGEQTTIRASYLFDDTKVGRNAVVDGSILGERVTILDNVVIERGCLIGDDVTIGPNVRIPSFTR</sequence>
<evidence type="ECO:0000313" key="2">
    <source>
        <dbReference type="Proteomes" id="UP001140087"/>
    </source>
</evidence>
<gene>
    <name evidence="1" type="primary">GCD6_2</name>
    <name evidence="1" type="ORF">H4R21_005899</name>
</gene>
<accession>A0ACC1KRM0</accession>
<keyword evidence="1" id="KW-0396">Initiation factor</keyword>
<protein>
    <submittedName>
        <fullName evidence="1">Translation initiation factor eIF-2B epsilon subunit, GEF</fullName>
    </submittedName>
</protein>
<comment type="caution">
    <text evidence="1">The sequence shown here is derived from an EMBL/GenBank/DDBJ whole genome shotgun (WGS) entry which is preliminary data.</text>
</comment>